<feature type="transmembrane region" description="Helical" evidence="8">
    <location>
        <begin position="17"/>
        <end position="35"/>
    </location>
</feature>
<dbReference type="SUPFAM" id="SSF158472">
    <property type="entry name" value="HAMP domain-like"/>
    <property type="match status" value="1"/>
</dbReference>
<dbReference type="Proteomes" id="UP001298681">
    <property type="component" value="Unassembled WGS sequence"/>
</dbReference>
<reference evidence="11 12" key="1">
    <citation type="submission" date="2022-01" db="EMBL/GenBank/DDBJ databases">
        <title>Collection of gut derived symbiotic bacterial strains cultured from healthy donors.</title>
        <authorList>
            <person name="Lin H."/>
            <person name="Kohout C."/>
            <person name="Waligurski E."/>
            <person name="Pamer E.G."/>
        </authorList>
    </citation>
    <scope>NUCLEOTIDE SEQUENCE [LARGE SCALE GENOMIC DNA]</scope>
    <source>
        <strain evidence="11 12">DFI.7.58</strain>
    </source>
</reference>
<keyword evidence="8" id="KW-0812">Transmembrane</keyword>
<feature type="domain" description="Histidine kinase" evidence="9">
    <location>
        <begin position="471"/>
        <end position="570"/>
    </location>
</feature>
<keyword evidence="5" id="KW-0808">Transferase</keyword>
<comment type="catalytic activity">
    <reaction evidence="1">
        <text>ATP + protein L-histidine = ADP + protein N-phospho-L-histidine.</text>
        <dbReference type="EC" id="2.7.13.3"/>
    </reaction>
</comment>
<sequence length="579" mass="64893">MKSPIHLLKDLTFRKKIMLCFLLVSIIPVAILGLFCYQQTKALLVSQEEANLQSSLQQAADSLDNQIQIYNNLSDYLAFDSDLNESANRIYTNYMELYDAYSKTISPLFLSMKNLHDDVERITLYSGTNMEKHGNMVIPLQDAEGEIWYEPSIQSSKINWFVPAEDIVCAVRRMPEPDSGGTAKNLLYIEIDSQKLFSSFLELSKNSCGIYLVDSNGSAVYSEIFAGLDVSEVPPLETLLDSDSSSITWNSSDYTVIQANIPSCGWDVYLYKPIHLITDAATPIVLTVAFIIMLCLILVVLIGWLLSHAVVSRIEKLQKTMQQVEGGDMGVTITSESHDEVGDLIRSFQKMLDKINALINEVYTGKLAQKEAEMRALQAQINPHFLYNSLSLINWRAIRADAPDISEMAQLLSTFYRTTLNKGKQLTSVADELKNTRSYIDIQRIMHSGQFEAIYQIEEGLGEYLMLNLLLQPLVENAIVHGLDQRPDGGGILRITAAHKKDTIVFMVEDNGVGIDPQALPNLLTQDSGGYGIKNVHERIQLYYGKEFGLTLESKLSVGTRATLTIPARRKNFESQLNQ</sequence>
<dbReference type="SUPFAM" id="SSF55874">
    <property type="entry name" value="ATPase domain of HSP90 chaperone/DNA topoisomerase II/histidine kinase"/>
    <property type="match status" value="1"/>
</dbReference>
<dbReference type="PANTHER" id="PTHR34220:SF7">
    <property type="entry name" value="SENSOR HISTIDINE KINASE YPDA"/>
    <property type="match status" value="1"/>
</dbReference>
<keyword evidence="6 11" id="KW-0418">Kinase</keyword>
<dbReference type="PROSITE" id="PS50109">
    <property type="entry name" value="HIS_KIN"/>
    <property type="match status" value="1"/>
</dbReference>
<dbReference type="InterPro" id="IPR036890">
    <property type="entry name" value="HATPase_C_sf"/>
</dbReference>
<accession>A0ABS9MH73</accession>
<keyword evidence="8" id="KW-0472">Membrane</keyword>
<dbReference type="RefSeq" id="WP_172749643.1">
    <property type="nucleotide sequence ID" value="NZ_JAKNHQ010000004.1"/>
</dbReference>
<proteinExistence type="predicted"/>
<evidence type="ECO:0000259" key="10">
    <source>
        <dbReference type="PROSITE" id="PS50885"/>
    </source>
</evidence>
<dbReference type="EC" id="2.7.13.3" evidence="3"/>
<dbReference type="InterPro" id="IPR003660">
    <property type="entry name" value="HAMP_dom"/>
</dbReference>
<feature type="transmembrane region" description="Helical" evidence="8">
    <location>
        <begin position="284"/>
        <end position="311"/>
    </location>
</feature>
<keyword evidence="7" id="KW-0902">Two-component regulatory system</keyword>
<dbReference type="Gene3D" id="6.10.340.10">
    <property type="match status" value="1"/>
</dbReference>
<protein>
    <recommendedName>
        <fullName evidence="3">histidine kinase</fullName>
        <ecNumber evidence="3">2.7.13.3</ecNumber>
    </recommendedName>
</protein>
<dbReference type="InterPro" id="IPR010559">
    <property type="entry name" value="Sig_transdc_His_kin_internal"/>
</dbReference>
<evidence type="ECO:0000313" key="12">
    <source>
        <dbReference type="Proteomes" id="UP001298681"/>
    </source>
</evidence>
<evidence type="ECO:0000256" key="7">
    <source>
        <dbReference type="ARBA" id="ARBA00023012"/>
    </source>
</evidence>
<evidence type="ECO:0000256" key="1">
    <source>
        <dbReference type="ARBA" id="ARBA00000085"/>
    </source>
</evidence>
<evidence type="ECO:0000256" key="3">
    <source>
        <dbReference type="ARBA" id="ARBA00012438"/>
    </source>
</evidence>
<evidence type="ECO:0000256" key="5">
    <source>
        <dbReference type="ARBA" id="ARBA00022679"/>
    </source>
</evidence>
<comment type="caution">
    <text evidence="11">The sequence shown here is derived from an EMBL/GenBank/DDBJ whole genome shotgun (WGS) entry which is preliminary data.</text>
</comment>
<feature type="domain" description="HAMP" evidence="10">
    <location>
        <begin position="308"/>
        <end position="360"/>
    </location>
</feature>
<dbReference type="Pfam" id="PF06580">
    <property type="entry name" value="His_kinase"/>
    <property type="match status" value="1"/>
</dbReference>
<keyword evidence="12" id="KW-1185">Reference proteome</keyword>
<gene>
    <name evidence="11" type="ORF">L0P57_04350</name>
</gene>
<evidence type="ECO:0000256" key="6">
    <source>
        <dbReference type="ARBA" id="ARBA00022777"/>
    </source>
</evidence>
<name>A0ABS9MH73_9FIRM</name>
<dbReference type="CDD" id="cd06225">
    <property type="entry name" value="HAMP"/>
    <property type="match status" value="1"/>
</dbReference>
<dbReference type="PROSITE" id="PS50885">
    <property type="entry name" value="HAMP"/>
    <property type="match status" value="1"/>
</dbReference>
<dbReference type="EMBL" id="JAKNHQ010000004">
    <property type="protein sequence ID" value="MCG4610167.1"/>
    <property type="molecule type" value="Genomic_DNA"/>
</dbReference>
<evidence type="ECO:0000256" key="2">
    <source>
        <dbReference type="ARBA" id="ARBA00004370"/>
    </source>
</evidence>
<dbReference type="PANTHER" id="PTHR34220">
    <property type="entry name" value="SENSOR HISTIDINE KINASE YPDA"/>
    <property type="match status" value="1"/>
</dbReference>
<keyword evidence="4" id="KW-0597">Phosphoprotein</keyword>
<dbReference type="Gene3D" id="3.30.565.10">
    <property type="entry name" value="Histidine kinase-like ATPase, C-terminal domain"/>
    <property type="match status" value="1"/>
</dbReference>
<dbReference type="SMART" id="SM00304">
    <property type="entry name" value="HAMP"/>
    <property type="match status" value="1"/>
</dbReference>
<dbReference type="Pfam" id="PF00672">
    <property type="entry name" value="HAMP"/>
    <property type="match status" value="1"/>
</dbReference>
<evidence type="ECO:0000259" key="9">
    <source>
        <dbReference type="PROSITE" id="PS50109"/>
    </source>
</evidence>
<keyword evidence="8" id="KW-1133">Transmembrane helix</keyword>
<dbReference type="SMART" id="SM00387">
    <property type="entry name" value="HATPase_c"/>
    <property type="match status" value="1"/>
</dbReference>
<evidence type="ECO:0000256" key="8">
    <source>
        <dbReference type="SAM" id="Phobius"/>
    </source>
</evidence>
<dbReference type="InterPro" id="IPR005467">
    <property type="entry name" value="His_kinase_dom"/>
</dbReference>
<evidence type="ECO:0000256" key="4">
    <source>
        <dbReference type="ARBA" id="ARBA00022553"/>
    </source>
</evidence>
<dbReference type="Pfam" id="PF02518">
    <property type="entry name" value="HATPase_c"/>
    <property type="match status" value="1"/>
</dbReference>
<dbReference type="InterPro" id="IPR050640">
    <property type="entry name" value="Bact_2-comp_sensor_kinase"/>
</dbReference>
<dbReference type="GO" id="GO:0016301">
    <property type="term" value="F:kinase activity"/>
    <property type="evidence" value="ECO:0007669"/>
    <property type="project" value="UniProtKB-KW"/>
</dbReference>
<evidence type="ECO:0000313" key="11">
    <source>
        <dbReference type="EMBL" id="MCG4610167.1"/>
    </source>
</evidence>
<dbReference type="InterPro" id="IPR003594">
    <property type="entry name" value="HATPase_dom"/>
</dbReference>
<comment type="subcellular location">
    <subcellularLocation>
        <location evidence="2">Membrane</location>
    </subcellularLocation>
</comment>
<organism evidence="11 12">
    <name type="scientific">Anaeromassilibacillus senegalensis</name>
    <dbReference type="NCBI Taxonomy" id="1673717"/>
    <lineage>
        <taxon>Bacteria</taxon>
        <taxon>Bacillati</taxon>
        <taxon>Bacillota</taxon>
        <taxon>Clostridia</taxon>
        <taxon>Eubacteriales</taxon>
        <taxon>Acutalibacteraceae</taxon>
        <taxon>Anaeromassilibacillus</taxon>
    </lineage>
</organism>